<evidence type="ECO:0000256" key="1">
    <source>
        <dbReference type="ARBA" id="ARBA00004604"/>
    </source>
</evidence>
<evidence type="ECO:0000256" key="3">
    <source>
        <dbReference type="ARBA" id="ARBA00022478"/>
    </source>
</evidence>
<comment type="similarity">
    <text evidence="2">Belongs to the eukaryotic RPA49/POLR1E RNA polymerase subunit family.</text>
</comment>
<feature type="compositionally biased region" description="Basic and acidic residues" evidence="6">
    <location>
        <begin position="19"/>
        <end position="40"/>
    </location>
</feature>
<comment type="caution">
    <text evidence="7">The sequence shown here is derived from an EMBL/GenBank/DDBJ whole genome shotgun (WGS) entry which is preliminary data.</text>
</comment>
<proteinExistence type="inferred from homology"/>
<evidence type="ECO:0008006" key="9">
    <source>
        <dbReference type="Google" id="ProtNLM"/>
    </source>
</evidence>
<evidence type="ECO:0000313" key="8">
    <source>
        <dbReference type="Proteomes" id="UP000237631"/>
    </source>
</evidence>
<keyword evidence="8" id="KW-1185">Reference proteome</keyword>
<evidence type="ECO:0000256" key="5">
    <source>
        <dbReference type="ARBA" id="ARBA00023242"/>
    </source>
</evidence>
<dbReference type="PANTHER" id="PTHR14440">
    <property type="entry name" value="DNA-DIRECTED RNA POLYMERASE I SUBUNIT RPA49"/>
    <property type="match status" value="1"/>
</dbReference>
<dbReference type="OrthoDB" id="532500at2759"/>
<keyword evidence="4" id="KW-0804">Transcription</keyword>
<dbReference type="EMBL" id="PNEN01001777">
    <property type="protein sequence ID" value="PPJ50733.1"/>
    <property type="molecule type" value="Genomic_DNA"/>
</dbReference>
<keyword evidence="3" id="KW-0240">DNA-directed RNA polymerase</keyword>
<organism evidence="7 8">
    <name type="scientific">Cercospora berteroae</name>
    <dbReference type="NCBI Taxonomy" id="357750"/>
    <lineage>
        <taxon>Eukaryota</taxon>
        <taxon>Fungi</taxon>
        <taxon>Dikarya</taxon>
        <taxon>Ascomycota</taxon>
        <taxon>Pezizomycotina</taxon>
        <taxon>Dothideomycetes</taxon>
        <taxon>Dothideomycetidae</taxon>
        <taxon>Mycosphaerellales</taxon>
        <taxon>Mycosphaerellaceae</taxon>
        <taxon>Cercospora</taxon>
    </lineage>
</organism>
<accession>A0A2S6BTC3</accession>
<dbReference type="InterPro" id="IPR009668">
    <property type="entry name" value="RNA_pol-assoc_fac_A49-like"/>
</dbReference>
<protein>
    <recommendedName>
        <fullName evidence="9">DNA-directed RNA polymerase I subunit RPA49</fullName>
    </recommendedName>
</protein>
<evidence type="ECO:0000256" key="6">
    <source>
        <dbReference type="SAM" id="MobiDB-lite"/>
    </source>
</evidence>
<evidence type="ECO:0000256" key="2">
    <source>
        <dbReference type="ARBA" id="ARBA00009430"/>
    </source>
</evidence>
<evidence type="ECO:0000313" key="7">
    <source>
        <dbReference type="EMBL" id="PPJ50733.1"/>
    </source>
</evidence>
<reference evidence="8" key="1">
    <citation type="journal article" date="2017" name="bioRxiv">
        <title>Conservation of a gene cluster reveals novel cercosporin biosynthetic mechanisms and extends production to the genus Colletotrichum.</title>
        <authorList>
            <person name="de Jonge R."/>
            <person name="Ebert M.K."/>
            <person name="Huitt-Roehl C.R."/>
            <person name="Pal P."/>
            <person name="Suttle J.C."/>
            <person name="Spanner R.E."/>
            <person name="Neubauer J.D."/>
            <person name="Jurick W.M.II."/>
            <person name="Stott K.A."/>
            <person name="Secor G.A."/>
            <person name="Thomma B.P.H.J."/>
            <person name="Van de Peer Y."/>
            <person name="Townsend C.A."/>
            <person name="Bolton M.D."/>
        </authorList>
    </citation>
    <scope>NUCLEOTIDE SEQUENCE [LARGE SCALE GENOMIC DNA]</scope>
    <source>
        <strain evidence="8">CBS538.71</strain>
    </source>
</reference>
<dbReference type="GO" id="GO:0006351">
    <property type="term" value="P:DNA-templated transcription"/>
    <property type="evidence" value="ECO:0007669"/>
    <property type="project" value="InterPro"/>
</dbReference>
<dbReference type="GO" id="GO:0005730">
    <property type="term" value="C:nucleolus"/>
    <property type="evidence" value="ECO:0007669"/>
    <property type="project" value="UniProtKB-SubCell"/>
</dbReference>
<dbReference type="Pfam" id="PF06870">
    <property type="entry name" value="RNA_pol_I_A49"/>
    <property type="match status" value="1"/>
</dbReference>
<dbReference type="GO" id="GO:0003677">
    <property type="term" value="F:DNA binding"/>
    <property type="evidence" value="ECO:0007669"/>
    <property type="project" value="InterPro"/>
</dbReference>
<dbReference type="STRING" id="357750.A0A2S6BTC3"/>
<comment type="subcellular location">
    <subcellularLocation>
        <location evidence="1">Nucleus</location>
        <location evidence="1">Nucleolus</location>
    </subcellularLocation>
</comment>
<dbReference type="Proteomes" id="UP000237631">
    <property type="component" value="Unassembled WGS sequence"/>
</dbReference>
<name>A0A2S6BTC3_9PEZI</name>
<feature type="region of interest" description="Disordered" evidence="6">
    <location>
        <begin position="1"/>
        <end position="87"/>
    </location>
</feature>
<keyword evidence="5" id="KW-0539">Nucleus</keyword>
<gene>
    <name evidence="7" type="ORF">CBER1_08101</name>
</gene>
<sequence length="440" mass="49232">MGEKSERKRKRQSNGVETPNKKVARDGNIKVIHAEEDRGLHPVLLSTSGVNAPKVPFKAYSKPRKSSKKAEKSSIKPSTHDLLLQSSQHPRLDYTAVPSPIDDQLSHYVAIYDPAKRTLQLAPAHHLHLRSTLRAEAREAEERKSKTMGQQREALGQEFGTKKAKKAIASKSTNALTGDTSKSNDVQNAILETVGETTAGLASKLTAQEQDEAALRAKPIPWPNLTAENAEKVYSFDTLIPSNDARLVKTADWKAAADDDTKIGFKHQFPVSRFSFLAKQEGDSLRFKALKYLTLLLEFRDSLSAAGRAGKKVPKKEILQKKLPPSRWPSELVDSVRRRFANDSGQELGKWQQDRLATHICALAMFVDNWVCDIWHLKDDLKADMKELMSYFNELGAKVKKPSEAERVRMGMTKAQAAATRIARLVVPLEFPKVRQGKRR</sequence>
<dbReference type="GO" id="GO:0000428">
    <property type="term" value="C:DNA-directed RNA polymerase complex"/>
    <property type="evidence" value="ECO:0007669"/>
    <property type="project" value="UniProtKB-KW"/>
</dbReference>
<dbReference type="AlphaFoldDB" id="A0A2S6BTC3"/>
<evidence type="ECO:0000256" key="4">
    <source>
        <dbReference type="ARBA" id="ARBA00023163"/>
    </source>
</evidence>